<gene>
    <name evidence="1" type="ORF">FA95DRAFT_1564366</name>
</gene>
<name>A0ACB8RDX5_9AGAM</name>
<organism evidence="1 2">
    <name type="scientific">Auriscalpium vulgare</name>
    <dbReference type="NCBI Taxonomy" id="40419"/>
    <lineage>
        <taxon>Eukaryota</taxon>
        <taxon>Fungi</taxon>
        <taxon>Dikarya</taxon>
        <taxon>Basidiomycota</taxon>
        <taxon>Agaricomycotina</taxon>
        <taxon>Agaricomycetes</taxon>
        <taxon>Russulales</taxon>
        <taxon>Auriscalpiaceae</taxon>
        <taxon>Auriscalpium</taxon>
    </lineage>
</organism>
<proteinExistence type="predicted"/>
<keyword evidence="2" id="KW-1185">Reference proteome</keyword>
<reference evidence="1" key="1">
    <citation type="submission" date="2021-02" db="EMBL/GenBank/DDBJ databases">
        <authorList>
            <consortium name="DOE Joint Genome Institute"/>
            <person name="Ahrendt S."/>
            <person name="Looney B.P."/>
            <person name="Miyauchi S."/>
            <person name="Morin E."/>
            <person name="Drula E."/>
            <person name="Courty P.E."/>
            <person name="Chicoki N."/>
            <person name="Fauchery L."/>
            <person name="Kohler A."/>
            <person name="Kuo A."/>
            <person name="Labutti K."/>
            <person name="Pangilinan J."/>
            <person name="Lipzen A."/>
            <person name="Riley R."/>
            <person name="Andreopoulos W."/>
            <person name="He G."/>
            <person name="Johnson J."/>
            <person name="Barry K.W."/>
            <person name="Grigoriev I.V."/>
            <person name="Nagy L."/>
            <person name="Hibbett D."/>
            <person name="Henrissat B."/>
            <person name="Matheny P.B."/>
            <person name="Labbe J."/>
            <person name="Martin F."/>
        </authorList>
    </citation>
    <scope>NUCLEOTIDE SEQUENCE</scope>
    <source>
        <strain evidence="1">FP105234-sp</strain>
    </source>
</reference>
<dbReference type="Proteomes" id="UP000814033">
    <property type="component" value="Unassembled WGS sequence"/>
</dbReference>
<comment type="caution">
    <text evidence="1">The sequence shown here is derived from an EMBL/GenBank/DDBJ whole genome shotgun (WGS) entry which is preliminary data.</text>
</comment>
<protein>
    <submittedName>
        <fullName evidence="1">Uncharacterized protein</fullName>
    </submittedName>
</protein>
<evidence type="ECO:0000313" key="1">
    <source>
        <dbReference type="EMBL" id="KAI0042399.1"/>
    </source>
</evidence>
<accession>A0ACB8RDX5</accession>
<sequence length="990" mass="106475">MSRASRSSLPPLTGTASVFAARPASRSPTRSQSTAASGARARSHTLSGSETEREGQAVSAGGSYTYSSDDQSVTPPSSVAQTFASSSVRLRRVSLPESPSKAKDSGSQRTPRKRVSMAMSVQDADYSRRGDETEDITTAALAAVASLRRSPTSSGKKSRQPLPREFREPRKANSDGRSSRSGEPTTPQKARERHTSLLSGSGSPSPRASTSRLYNTSQLEMSPRRNGSVRDATRRHQTRWMSEDLSSVSEPVHDHDEELEHASGGRRQAARTGSMESSLGARLVGDSLRAAGITMRRDGPADVFAGDGSVRASRRPRSSGTASVGQPEWEETASIPRAGPSRLSNPSRQGERSGVLYDPRTPATASSSHYRAERGAVSGPLARPSTSMADFHNAEHMPPPRTVPSNLRTYKSTYALDRDREGIGSSSSRLQLYPQLQAPAFQERTYGSPRARPRNSLPNSTQKISSADEQATEHLHLMDDSLTNFETLLSRLPSMGETTTVTVPELYRNAQSIVRYSEQVNGLLRDGTNHALAKLIDAELDDGEVIDRMALWKDIGSDFRDCLRVSDELVRTMTGFLLGAGRVLRESSAYKTGSNGNGTTNLQHLRGTSDDMARRSALDNRSSTSGTGTGSGKGSASGDGRRSADSRRSLDAARTERDKADLLNRVSSRADGILAARASSSLLRDREAPLRERVGVKSDDELSPPPAETSALRSNGIKTLSTRRLHALRDHEPSTPHGLATVESQESLHEWEPSPTPAPRQSAANAERQRMLPPLAIPPPLPSLPSESIVNGRGSLDKSGSSRRKISTNSTVTVRAVNPNLNIAPPSATTALTPHTVSNSSSKHNTPDRADFPLTRTSSASTSDSSSKKNNVTFSRPLTVSVTTLSGLQQRDSRSRTTSTATNSEEPPPQSAVSSASPSVWTPRSGSETERPPRATIGRRTLGAKARVSLEAAREEEARVVNSASGSSHVQTAILPNRKERRRTITEIFS</sequence>
<evidence type="ECO:0000313" key="2">
    <source>
        <dbReference type="Proteomes" id="UP000814033"/>
    </source>
</evidence>
<reference evidence="1" key="2">
    <citation type="journal article" date="2022" name="New Phytol.">
        <title>Evolutionary transition to the ectomycorrhizal habit in the genomes of a hyperdiverse lineage of mushroom-forming fungi.</title>
        <authorList>
            <person name="Looney B."/>
            <person name="Miyauchi S."/>
            <person name="Morin E."/>
            <person name="Drula E."/>
            <person name="Courty P.E."/>
            <person name="Kohler A."/>
            <person name="Kuo A."/>
            <person name="LaButti K."/>
            <person name="Pangilinan J."/>
            <person name="Lipzen A."/>
            <person name="Riley R."/>
            <person name="Andreopoulos W."/>
            <person name="He G."/>
            <person name="Johnson J."/>
            <person name="Nolan M."/>
            <person name="Tritt A."/>
            <person name="Barry K.W."/>
            <person name="Grigoriev I.V."/>
            <person name="Nagy L.G."/>
            <person name="Hibbett D."/>
            <person name="Henrissat B."/>
            <person name="Matheny P.B."/>
            <person name="Labbe J."/>
            <person name="Martin F.M."/>
        </authorList>
    </citation>
    <scope>NUCLEOTIDE SEQUENCE</scope>
    <source>
        <strain evidence="1">FP105234-sp</strain>
    </source>
</reference>
<dbReference type="EMBL" id="MU276068">
    <property type="protein sequence ID" value="KAI0042399.1"/>
    <property type="molecule type" value="Genomic_DNA"/>
</dbReference>